<accession>A0A835P9Z8</accession>
<dbReference type="AlphaFoldDB" id="A0A835P9Z8"/>
<evidence type="ECO:0000313" key="2">
    <source>
        <dbReference type="Proteomes" id="UP000639772"/>
    </source>
</evidence>
<proteinExistence type="predicted"/>
<organism evidence="1 2">
    <name type="scientific">Vanilla planifolia</name>
    <name type="common">Vanilla</name>
    <dbReference type="NCBI Taxonomy" id="51239"/>
    <lineage>
        <taxon>Eukaryota</taxon>
        <taxon>Viridiplantae</taxon>
        <taxon>Streptophyta</taxon>
        <taxon>Embryophyta</taxon>
        <taxon>Tracheophyta</taxon>
        <taxon>Spermatophyta</taxon>
        <taxon>Magnoliopsida</taxon>
        <taxon>Liliopsida</taxon>
        <taxon>Asparagales</taxon>
        <taxon>Orchidaceae</taxon>
        <taxon>Vanilloideae</taxon>
        <taxon>Vanilleae</taxon>
        <taxon>Vanilla</taxon>
    </lineage>
</organism>
<gene>
    <name evidence="1" type="ORF">HPP92_027371</name>
</gene>
<comment type="caution">
    <text evidence="1">The sequence shown here is derived from an EMBL/GenBank/DDBJ whole genome shotgun (WGS) entry which is preliminary data.</text>
</comment>
<reference evidence="1 2" key="1">
    <citation type="journal article" date="2020" name="Nat. Food">
        <title>A phased Vanilla planifolia genome enables genetic improvement of flavour and production.</title>
        <authorList>
            <person name="Hasing T."/>
            <person name="Tang H."/>
            <person name="Brym M."/>
            <person name="Khazi F."/>
            <person name="Huang T."/>
            <person name="Chambers A.H."/>
        </authorList>
    </citation>
    <scope>NUCLEOTIDE SEQUENCE [LARGE SCALE GENOMIC DNA]</scope>
    <source>
        <tissue evidence="1">Leaf</tissue>
    </source>
</reference>
<dbReference type="EMBL" id="JADCNM010000194">
    <property type="protein sequence ID" value="KAG0449254.1"/>
    <property type="molecule type" value="Genomic_DNA"/>
</dbReference>
<evidence type="ECO:0000313" key="1">
    <source>
        <dbReference type="EMBL" id="KAG0449254.1"/>
    </source>
</evidence>
<protein>
    <submittedName>
        <fullName evidence="1">Uncharacterized protein</fullName>
    </submittedName>
</protein>
<sequence>MTNLGALARDELRMKQVACIQRWHQRLRNLHHQQVCESAQNGKLPTRLVQGPPSPQGFLVDHALRYTLPEPGKQQQTFDDV</sequence>
<dbReference type="Proteomes" id="UP000639772">
    <property type="component" value="Unassembled WGS sequence"/>
</dbReference>
<name>A0A835P9Z8_VANPL</name>